<dbReference type="EMBL" id="BGZK01001922">
    <property type="protein sequence ID" value="GBP88309.1"/>
    <property type="molecule type" value="Genomic_DNA"/>
</dbReference>
<organism evidence="1 2">
    <name type="scientific">Eumeta variegata</name>
    <name type="common">Bagworm moth</name>
    <name type="synonym">Eumeta japonica</name>
    <dbReference type="NCBI Taxonomy" id="151549"/>
    <lineage>
        <taxon>Eukaryota</taxon>
        <taxon>Metazoa</taxon>
        <taxon>Ecdysozoa</taxon>
        <taxon>Arthropoda</taxon>
        <taxon>Hexapoda</taxon>
        <taxon>Insecta</taxon>
        <taxon>Pterygota</taxon>
        <taxon>Neoptera</taxon>
        <taxon>Endopterygota</taxon>
        <taxon>Lepidoptera</taxon>
        <taxon>Glossata</taxon>
        <taxon>Ditrysia</taxon>
        <taxon>Tineoidea</taxon>
        <taxon>Psychidae</taxon>
        <taxon>Oiketicinae</taxon>
        <taxon>Eumeta</taxon>
    </lineage>
</organism>
<gene>
    <name evidence="1" type="ORF">EVAR_63590_1</name>
</gene>
<evidence type="ECO:0000313" key="2">
    <source>
        <dbReference type="Proteomes" id="UP000299102"/>
    </source>
</evidence>
<dbReference type="AlphaFoldDB" id="A0A4C1ZN33"/>
<reference evidence="1 2" key="1">
    <citation type="journal article" date="2019" name="Commun. Biol.">
        <title>The bagworm genome reveals a unique fibroin gene that provides high tensile strength.</title>
        <authorList>
            <person name="Kono N."/>
            <person name="Nakamura H."/>
            <person name="Ohtoshi R."/>
            <person name="Tomita M."/>
            <person name="Numata K."/>
            <person name="Arakawa K."/>
        </authorList>
    </citation>
    <scope>NUCLEOTIDE SEQUENCE [LARGE SCALE GENOMIC DNA]</scope>
</reference>
<protein>
    <submittedName>
        <fullName evidence="1">Uncharacterized protein</fullName>
    </submittedName>
</protein>
<name>A0A4C1ZN33_EUMVA</name>
<accession>A0A4C1ZN33</accession>
<proteinExistence type="predicted"/>
<sequence length="185" mass="21383">MVFFITNINAQRRNKIGIETDIGVERRNRKRAVEIGIDIENSIVFRIKIGTEIAADVKDERFILCPHKRNCRKKVKSILIDIEQKRDLGPGPKLNKGPGSKPSVRSGLESREWFRGDTVVRAISSRKDSGRIRKRIYLYLRHVPDESDITVVLDSEEYHESRLAVAVVGYPWWLRLFVLNTEETP</sequence>
<keyword evidence="2" id="KW-1185">Reference proteome</keyword>
<evidence type="ECO:0000313" key="1">
    <source>
        <dbReference type="EMBL" id="GBP88309.1"/>
    </source>
</evidence>
<comment type="caution">
    <text evidence="1">The sequence shown here is derived from an EMBL/GenBank/DDBJ whole genome shotgun (WGS) entry which is preliminary data.</text>
</comment>
<dbReference type="Proteomes" id="UP000299102">
    <property type="component" value="Unassembled WGS sequence"/>
</dbReference>